<evidence type="ECO:0000313" key="2">
    <source>
        <dbReference type="EMBL" id="KIW84369.1"/>
    </source>
</evidence>
<dbReference type="STRING" id="1442368.A0A0D2HIT9"/>
<dbReference type="InterPro" id="IPR051035">
    <property type="entry name" value="Mito_inheritance_9"/>
</dbReference>
<dbReference type="PANTHER" id="PTHR36091:SF2">
    <property type="entry name" value="AMINOGLYCOSIDE PHOSPHOTRANSFERASE DOMAIN-CONTAINING PROTEIN"/>
    <property type="match status" value="1"/>
</dbReference>
<keyword evidence="3" id="KW-1185">Reference proteome</keyword>
<dbReference type="InterPro" id="IPR002575">
    <property type="entry name" value="Aminoglycoside_PTrfase"/>
</dbReference>
<name>A0A0D2HIT9_9EURO</name>
<dbReference type="Proteomes" id="UP000053029">
    <property type="component" value="Unassembled WGS sequence"/>
</dbReference>
<dbReference type="InterPro" id="IPR011009">
    <property type="entry name" value="Kinase-like_dom_sf"/>
</dbReference>
<dbReference type="PANTHER" id="PTHR36091">
    <property type="entry name" value="ALTERED INHERITANCE OF MITOCHONDRIA PROTEIN 9, MITOCHONDRIAL"/>
    <property type="match status" value="1"/>
</dbReference>
<dbReference type="AlphaFoldDB" id="A0A0D2HIT9"/>
<dbReference type="VEuPathDB" id="FungiDB:Z517_03619"/>
<dbReference type="Pfam" id="PF01636">
    <property type="entry name" value="APH"/>
    <property type="match status" value="1"/>
</dbReference>
<dbReference type="HOGENOM" id="CLU_019189_13_0_1"/>
<protein>
    <recommendedName>
        <fullName evidence="1">Aminoglycoside phosphotransferase domain-containing protein</fullName>
    </recommendedName>
</protein>
<gene>
    <name evidence="2" type="ORF">Z517_03619</name>
</gene>
<accession>A0A0D2HIT9</accession>
<reference evidence="2 3" key="1">
    <citation type="submission" date="2015-01" db="EMBL/GenBank/DDBJ databases">
        <title>The Genome Sequence of Fonsecaea pedrosoi CBS 271.37.</title>
        <authorList>
            <consortium name="The Broad Institute Genomics Platform"/>
            <person name="Cuomo C."/>
            <person name="de Hoog S."/>
            <person name="Gorbushina A."/>
            <person name="Stielow B."/>
            <person name="Teixiera M."/>
            <person name="Abouelleil A."/>
            <person name="Chapman S.B."/>
            <person name="Priest M."/>
            <person name="Young S.K."/>
            <person name="Wortman J."/>
            <person name="Nusbaum C."/>
            <person name="Birren B."/>
        </authorList>
    </citation>
    <scope>NUCLEOTIDE SEQUENCE [LARGE SCALE GENOMIC DNA]</scope>
    <source>
        <strain evidence="2 3">CBS 271.37</strain>
    </source>
</reference>
<sequence length="535" mass="60309">MKDWNTNQDFFNFSRGRFVCDEEYNMSIRRVCFDMNQLARVATEAITANKCINVEKCPDGLYNKSYLFTMDDGRQVIGKVPNLNAGVPHFTTASEVATMDFVRNILETPAPHVYAWNSKADNPVGSEYIIMEKMPGVQLSQVWDHMKPTDKVLVVIQLFRLQKKWLSTRFTNIGGLYYAVDVEAGASSAPLFTDSAGKEVRDDRFAIGPTNGRDWVDAARSSLKCDRGPWTSISDYYQAILHREINATKSAARLPKQMVMLCAPTLYEPTREKKLAALERTASVVRNLIPSDASMCASHIWHNDLHDENIFVDPANPTKITGIIDWQSSLAAPLFENTIDPGFLNYDGPGIETLDKPVLPENFDDLSAAEKNAALELSYSQALLVAYRRLIQKKTPLKLASEFQASTAYDILKLSRRIFEVGEAHVLAILTTLESEWGDLPAVRQAGGPNCPLNFSESELEQIEEDVEAADAGIQAMDTIRKRLGRLWPDKGAVQTQQYDETKRLLREVKQELLHSLKLDDEDARVFEELWPFDE</sequence>
<proteinExistence type="predicted"/>
<dbReference type="GO" id="GO:0005739">
    <property type="term" value="C:mitochondrion"/>
    <property type="evidence" value="ECO:0007669"/>
    <property type="project" value="TreeGrafter"/>
</dbReference>
<dbReference type="SUPFAM" id="SSF56112">
    <property type="entry name" value="Protein kinase-like (PK-like)"/>
    <property type="match status" value="1"/>
</dbReference>
<dbReference type="GeneID" id="25303109"/>
<evidence type="ECO:0000259" key="1">
    <source>
        <dbReference type="Pfam" id="PF01636"/>
    </source>
</evidence>
<organism evidence="2 3">
    <name type="scientific">Fonsecaea pedrosoi CBS 271.37</name>
    <dbReference type="NCBI Taxonomy" id="1442368"/>
    <lineage>
        <taxon>Eukaryota</taxon>
        <taxon>Fungi</taxon>
        <taxon>Dikarya</taxon>
        <taxon>Ascomycota</taxon>
        <taxon>Pezizomycotina</taxon>
        <taxon>Eurotiomycetes</taxon>
        <taxon>Chaetothyriomycetidae</taxon>
        <taxon>Chaetothyriales</taxon>
        <taxon>Herpotrichiellaceae</taxon>
        <taxon>Fonsecaea</taxon>
    </lineage>
</organism>
<dbReference type="RefSeq" id="XP_013288177.1">
    <property type="nucleotide sequence ID" value="XM_013432723.1"/>
</dbReference>
<evidence type="ECO:0000313" key="3">
    <source>
        <dbReference type="Proteomes" id="UP000053029"/>
    </source>
</evidence>
<dbReference type="Gene3D" id="3.90.1200.10">
    <property type="match status" value="1"/>
</dbReference>
<dbReference type="OrthoDB" id="4135186at2759"/>
<feature type="domain" description="Aminoglycoside phosphotransferase" evidence="1">
    <location>
        <begin position="55"/>
        <end position="333"/>
    </location>
</feature>
<dbReference type="EMBL" id="KN846970">
    <property type="protein sequence ID" value="KIW84369.1"/>
    <property type="molecule type" value="Genomic_DNA"/>
</dbReference>